<dbReference type="GO" id="GO:0046872">
    <property type="term" value="F:metal ion binding"/>
    <property type="evidence" value="ECO:0007669"/>
    <property type="project" value="UniProtKB-KW"/>
</dbReference>
<dbReference type="EMBL" id="MJFZ01000392">
    <property type="protein sequence ID" value="RAW30035.1"/>
    <property type="molecule type" value="Genomic_DNA"/>
</dbReference>
<evidence type="ECO:0000313" key="8">
    <source>
        <dbReference type="EMBL" id="KAG2933604.1"/>
    </source>
</evidence>
<comment type="caution">
    <text evidence="12">The sequence shown here is derived from an EMBL/GenBank/DDBJ whole genome shotgun (WGS) entry which is preliminary data.</text>
</comment>
<dbReference type="SUPFAM" id="SSF46458">
    <property type="entry name" value="Globin-like"/>
    <property type="match status" value="1"/>
</dbReference>
<reference evidence="11" key="3">
    <citation type="submission" date="2021-01" db="EMBL/GenBank/DDBJ databases">
        <title>Phytophthora aleatoria, a newly-described species from Pinus radiata is distinct from Phytophthora cactorum isolates based on comparative genomics.</title>
        <authorList>
            <person name="Mcdougal R."/>
            <person name="Panda P."/>
            <person name="Williams N."/>
            <person name="Studholme D.J."/>
        </authorList>
    </citation>
    <scope>NUCLEOTIDE SEQUENCE</scope>
    <source>
        <strain evidence="11">NZFS 3830</strain>
    </source>
</reference>
<dbReference type="VEuPathDB" id="FungiDB:PC110_g13597"/>
<feature type="domain" description="Globin" evidence="5">
    <location>
        <begin position="1"/>
        <end position="131"/>
    </location>
</feature>
<dbReference type="Proteomes" id="UP000735874">
    <property type="component" value="Unassembled WGS sequence"/>
</dbReference>
<dbReference type="Proteomes" id="UP000736787">
    <property type="component" value="Unassembled WGS sequence"/>
</dbReference>
<dbReference type="OrthoDB" id="436496at2759"/>
<protein>
    <recommendedName>
        <fullName evidence="5">Globin domain-containing protein</fullName>
    </recommendedName>
</protein>
<dbReference type="InterPro" id="IPR000971">
    <property type="entry name" value="Globin"/>
</dbReference>
<dbReference type="Proteomes" id="UP000774804">
    <property type="component" value="Unassembled WGS sequence"/>
</dbReference>
<dbReference type="GO" id="GO:0020037">
    <property type="term" value="F:heme binding"/>
    <property type="evidence" value="ECO:0007669"/>
    <property type="project" value="InterPro"/>
</dbReference>
<evidence type="ECO:0000313" key="6">
    <source>
        <dbReference type="EMBL" id="KAG2855237.1"/>
    </source>
</evidence>
<dbReference type="Proteomes" id="UP000697107">
    <property type="component" value="Unassembled WGS sequence"/>
</dbReference>
<dbReference type="GO" id="GO:0071949">
    <property type="term" value="F:FAD binding"/>
    <property type="evidence" value="ECO:0007669"/>
    <property type="project" value="TreeGrafter"/>
</dbReference>
<dbReference type="InterPro" id="IPR012292">
    <property type="entry name" value="Globin/Proto"/>
</dbReference>
<gene>
    <name evidence="11" type="ORF">JG687_00005422</name>
    <name evidence="12" type="ORF">PC110_g13597</name>
    <name evidence="6" type="ORF">PC113_g12611</name>
    <name evidence="7" type="ORF">PC115_g11595</name>
    <name evidence="8" type="ORF">PC117_g12817</name>
    <name evidence="9" type="ORF">PC118_g12191</name>
    <name evidence="10" type="ORF">PC129_g10540</name>
</gene>
<evidence type="ECO:0000313" key="12">
    <source>
        <dbReference type="EMBL" id="RAW30035.1"/>
    </source>
</evidence>
<evidence type="ECO:0000313" key="10">
    <source>
        <dbReference type="EMBL" id="KAG3218649.1"/>
    </source>
</evidence>
<dbReference type="Proteomes" id="UP000688947">
    <property type="component" value="Unassembled WGS sequence"/>
</dbReference>
<dbReference type="EMBL" id="JAENGZ010000204">
    <property type="protein sequence ID" value="KAG6965463.1"/>
    <property type="molecule type" value="Genomic_DNA"/>
</dbReference>
<dbReference type="EMBL" id="RCMV01000350">
    <property type="protein sequence ID" value="KAG3218649.1"/>
    <property type="molecule type" value="Genomic_DNA"/>
</dbReference>
<dbReference type="EMBL" id="RCMI01000367">
    <property type="protein sequence ID" value="KAG2914790.1"/>
    <property type="molecule type" value="Genomic_DNA"/>
</dbReference>
<reference evidence="12 13" key="1">
    <citation type="submission" date="2018-01" db="EMBL/GenBank/DDBJ databases">
        <title>Draft genome of the strawberry crown rot pathogen Phytophthora cactorum.</title>
        <authorList>
            <person name="Armitage A.D."/>
            <person name="Lysoe E."/>
            <person name="Nellist C.F."/>
            <person name="Harrison R.J."/>
            <person name="Brurberg M.B."/>
        </authorList>
    </citation>
    <scope>NUCLEOTIDE SEQUENCE [LARGE SCALE GENOMIC DNA]</scope>
    <source>
        <strain evidence="12 13">10300</strain>
    </source>
</reference>
<keyword evidence="4" id="KW-0561">Oxygen transport</keyword>
<evidence type="ECO:0000256" key="1">
    <source>
        <dbReference type="ARBA" id="ARBA00022617"/>
    </source>
</evidence>
<keyword evidence="4" id="KW-0813">Transport</keyword>
<dbReference type="GO" id="GO:0005344">
    <property type="term" value="F:oxygen carrier activity"/>
    <property type="evidence" value="ECO:0007669"/>
    <property type="project" value="UniProtKB-KW"/>
</dbReference>
<comment type="similarity">
    <text evidence="4">Belongs to the globin family.</text>
</comment>
<dbReference type="Proteomes" id="UP000760860">
    <property type="component" value="Unassembled WGS sequence"/>
</dbReference>
<dbReference type="GO" id="GO:0008941">
    <property type="term" value="F:nitric oxide dioxygenase NAD(P)H activity"/>
    <property type="evidence" value="ECO:0007669"/>
    <property type="project" value="TreeGrafter"/>
</dbReference>
<dbReference type="GO" id="GO:0071500">
    <property type="term" value="P:cellular response to nitrosative stress"/>
    <property type="evidence" value="ECO:0007669"/>
    <property type="project" value="TreeGrafter"/>
</dbReference>
<proteinExistence type="inferred from homology"/>
<keyword evidence="3" id="KW-0408">Iron</keyword>
<dbReference type="PANTHER" id="PTHR43396:SF3">
    <property type="entry name" value="FLAVOHEMOPROTEIN"/>
    <property type="match status" value="1"/>
</dbReference>
<dbReference type="EMBL" id="RCML01000385">
    <property type="protein sequence ID" value="KAG2978591.1"/>
    <property type="molecule type" value="Genomic_DNA"/>
</dbReference>
<organism evidence="12 13">
    <name type="scientific">Phytophthora cactorum</name>
    <dbReference type="NCBI Taxonomy" id="29920"/>
    <lineage>
        <taxon>Eukaryota</taxon>
        <taxon>Sar</taxon>
        <taxon>Stramenopiles</taxon>
        <taxon>Oomycota</taxon>
        <taxon>Peronosporomycetes</taxon>
        <taxon>Peronosporales</taxon>
        <taxon>Peronosporaceae</taxon>
        <taxon>Phytophthora</taxon>
    </lineage>
</organism>
<dbReference type="Proteomes" id="UP000251314">
    <property type="component" value="Unassembled WGS sequence"/>
</dbReference>
<dbReference type="AlphaFoldDB" id="A0A329RZW5"/>
<reference evidence="10" key="2">
    <citation type="submission" date="2018-05" db="EMBL/GenBank/DDBJ databases">
        <title>Effector identification in a new, highly contiguous assembly of the strawberry crown rot pathogen Phytophthora cactorum.</title>
        <authorList>
            <person name="Armitage A.D."/>
            <person name="Nellist C.F."/>
            <person name="Bates H."/>
            <person name="Vickerstaff R.J."/>
            <person name="Harrison R.J."/>
        </authorList>
    </citation>
    <scope>NUCLEOTIDE SEQUENCE</scope>
    <source>
        <strain evidence="6">15-7</strain>
        <strain evidence="7">4032</strain>
        <strain evidence="8">4040</strain>
        <strain evidence="9">P415</strain>
        <strain evidence="10">P421</strain>
    </source>
</reference>
<evidence type="ECO:0000256" key="2">
    <source>
        <dbReference type="ARBA" id="ARBA00022723"/>
    </source>
</evidence>
<dbReference type="PROSITE" id="PS01033">
    <property type="entry name" value="GLOBIN"/>
    <property type="match status" value="1"/>
</dbReference>
<dbReference type="GO" id="GO:0046210">
    <property type="term" value="P:nitric oxide catabolic process"/>
    <property type="evidence" value="ECO:0007669"/>
    <property type="project" value="TreeGrafter"/>
</dbReference>
<sequence length="131" mass="13990">MSANTTAPVVKLHGTEITSTMYGTMLSEFPEVQNLFNMSHHRVAGATEGGDPPGVSHQATALANAVIGFAANCNQPGNLGYAVPRMVHKHVSLDIRANNYLIVGECLLRDIKIVLGDAVTGKIIDAWDEAY</sequence>
<evidence type="ECO:0000256" key="4">
    <source>
        <dbReference type="RuleBase" id="RU000356"/>
    </source>
</evidence>
<dbReference type="STRING" id="29920.A0A329RZW5"/>
<evidence type="ECO:0000313" key="11">
    <source>
        <dbReference type="EMBL" id="KAG6965463.1"/>
    </source>
</evidence>
<evidence type="ECO:0000313" key="7">
    <source>
        <dbReference type="EMBL" id="KAG2914790.1"/>
    </source>
</evidence>
<dbReference type="PANTHER" id="PTHR43396">
    <property type="entry name" value="FLAVOHEMOPROTEIN"/>
    <property type="match status" value="1"/>
</dbReference>
<dbReference type="Pfam" id="PF00042">
    <property type="entry name" value="Globin"/>
    <property type="match status" value="1"/>
</dbReference>
<dbReference type="GO" id="GO:0019825">
    <property type="term" value="F:oxygen binding"/>
    <property type="evidence" value="ECO:0007669"/>
    <property type="project" value="InterPro"/>
</dbReference>
<keyword evidence="13" id="KW-1185">Reference proteome</keyword>
<evidence type="ECO:0000259" key="5">
    <source>
        <dbReference type="PROSITE" id="PS01033"/>
    </source>
</evidence>
<dbReference type="Gene3D" id="1.10.490.10">
    <property type="entry name" value="Globins"/>
    <property type="match status" value="1"/>
</dbReference>
<keyword evidence="2" id="KW-0479">Metal-binding</keyword>
<evidence type="ECO:0000256" key="3">
    <source>
        <dbReference type="ARBA" id="ARBA00023004"/>
    </source>
</evidence>
<dbReference type="EMBL" id="RCMK01000360">
    <property type="protein sequence ID" value="KAG2933604.1"/>
    <property type="molecule type" value="Genomic_DNA"/>
</dbReference>
<evidence type="ECO:0000313" key="9">
    <source>
        <dbReference type="EMBL" id="KAG2978591.1"/>
    </source>
</evidence>
<name>A0A329RZW5_9STRA</name>
<evidence type="ECO:0000313" key="13">
    <source>
        <dbReference type="Proteomes" id="UP000251314"/>
    </source>
</evidence>
<dbReference type="InterPro" id="IPR009050">
    <property type="entry name" value="Globin-like_sf"/>
</dbReference>
<accession>A0A329RZW5</accession>
<dbReference type="EMBL" id="RCMG01000385">
    <property type="protein sequence ID" value="KAG2855237.1"/>
    <property type="molecule type" value="Genomic_DNA"/>
</dbReference>
<keyword evidence="1 4" id="KW-0349">Heme</keyword>